<feature type="compositionally biased region" description="Basic residues" evidence="4">
    <location>
        <begin position="21"/>
        <end position="30"/>
    </location>
</feature>
<dbReference type="SUPFAM" id="SSF50405">
    <property type="entry name" value="Actin-crosslinking proteins"/>
    <property type="match status" value="1"/>
</dbReference>
<organism evidence="5 6">
    <name type="scientific">Chironomus riparius</name>
    <dbReference type="NCBI Taxonomy" id="315576"/>
    <lineage>
        <taxon>Eukaryota</taxon>
        <taxon>Metazoa</taxon>
        <taxon>Ecdysozoa</taxon>
        <taxon>Arthropoda</taxon>
        <taxon>Hexapoda</taxon>
        <taxon>Insecta</taxon>
        <taxon>Pterygota</taxon>
        <taxon>Neoptera</taxon>
        <taxon>Endopterygota</taxon>
        <taxon>Diptera</taxon>
        <taxon>Nematocera</taxon>
        <taxon>Chironomoidea</taxon>
        <taxon>Chironomidae</taxon>
        <taxon>Chironominae</taxon>
        <taxon>Chironomus</taxon>
    </lineage>
</organism>
<dbReference type="GO" id="GO:0055120">
    <property type="term" value="C:striated muscle dense body"/>
    <property type="evidence" value="ECO:0007669"/>
    <property type="project" value="TreeGrafter"/>
</dbReference>
<protein>
    <recommendedName>
        <fullName evidence="7">Actin-bundling protein</fullName>
    </recommendedName>
</protein>
<feature type="region of interest" description="Disordered" evidence="4">
    <location>
        <begin position="15"/>
        <end position="40"/>
    </location>
</feature>
<accession>A0A9N9WYF1</accession>
<dbReference type="PANTHER" id="PTHR12928:SF0">
    <property type="entry name" value="FSHD REGION GENE 1"/>
    <property type="match status" value="1"/>
</dbReference>
<comment type="subcellular location">
    <subcellularLocation>
        <location evidence="1">Nucleus</location>
        <location evidence="1">Nucleolus</location>
    </subcellularLocation>
</comment>
<evidence type="ECO:0000313" key="5">
    <source>
        <dbReference type="EMBL" id="CAG9808773.1"/>
    </source>
</evidence>
<evidence type="ECO:0000256" key="2">
    <source>
        <dbReference type="ARBA" id="ARBA00010878"/>
    </source>
</evidence>
<proteinExistence type="inferred from homology"/>
<dbReference type="AlphaFoldDB" id="A0A9N9WYF1"/>
<dbReference type="GO" id="GO:0005730">
    <property type="term" value="C:nucleolus"/>
    <property type="evidence" value="ECO:0007669"/>
    <property type="project" value="UniProtKB-SubCell"/>
</dbReference>
<dbReference type="InterPro" id="IPR008999">
    <property type="entry name" value="Actin-crosslinking"/>
</dbReference>
<dbReference type="Gene3D" id="2.80.10.50">
    <property type="match status" value="1"/>
</dbReference>
<keyword evidence="3" id="KW-0539">Nucleus</keyword>
<dbReference type="InterPro" id="IPR010414">
    <property type="entry name" value="FRG1"/>
</dbReference>
<evidence type="ECO:0000256" key="3">
    <source>
        <dbReference type="ARBA" id="ARBA00023242"/>
    </source>
</evidence>
<name>A0A9N9WYF1_9DIPT</name>
<dbReference type="Pfam" id="PF06229">
    <property type="entry name" value="FRG1"/>
    <property type="match status" value="1"/>
</dbReference>
<comment type="similarity">
    <text evidence="2">Belongs to the FRG1 family.</text>
</comment>
<gene>
    <name evidence="5" type="ORF">CHIRRI_LOCUS11609</name>
</gene>
<dbReference type="PANTHER" id="PTHR12928">
    <property type="entry name" value="FRG1 PROTEIN"/>
    <property type="match status" value="1"/>
</dbReference>
<evidence type="ECO:0000256" key="4">
    <source>
        <dbReference type="SAM" id="MobiDB-lite"/>
    </source>
</evidence>
<dbReference type="GO" id="GO:0071013">
    <property type="term" value="C:catalytic step 2 spliceosome"/>
    <property type="evidence" value="ECO:0007669"/>
    <property type="project" value="TreeGrafter"/>
</dbReference>
<dbReference type="Proteomes" id="UP001153620">
    <property type="component" value="Chromosome 3"/>
</dbReference>
<dbReference type="CDD" id="cd23338">
    <property type="entry name" value="beta-trefoil_FSCN_FRG1"/>
    <property type="match status" value="1"/>
</dbReference>
<reference evidence="5" key="2">
    <citation type="submission" date="2022-10" db="EMBL/GenBank/DDBJ databases">
        <authorList>
            <consortium name="ENA_rothamsted_submissions"/>
            <consortium name="culmorum"/>
            <person name="King R."/>
        </authorList>
    </citation>
    <scope>NUCLEOTIDE SEQUENCE</scope>
</reference>
<dbReference type="GO" id="GO:0051015">
    <property type="term" value="F:actin filament binding"/>
    <property type="evidence" value="ECO:0007669"/>
    <property type="project" value="TreeGrafter"/>
</dbReference>
<evidence type="ECO:0000256" key="1">
    <source>
        <dbReference type="ARBA" id="ARBA00004604"/>
    </source>
</evidence>
<reference evidence="5" key="1">
    <citation type="submission" date="2022-01" db="EMBL/GenBank/DDBJ databases">
        <authorList>
            <person name="King R."/>
        </authorList>
    </citation>
    <scope>NUCLEOTIDE SEQUENCE</scope>
</reference>
<evidence type="ECO:0008006" key="7">
    <source>
        <dbReference type="Google" id="ProtNLM"/>
    </source>
</evidence>
<evidence type="ECO:0000313" key="6">
    <source>
        <dbReference type="Proteomes" id="UP001153620"/>
    </source>
</evidence>
<keyword evidence="6" id="KW-1185">Reference proteome</keyword>
<dbReference type="EMBL" id="OU895879">
    <property type="protein sequence ID" value="CAG9808773.1"/>
    <property type="molecule type" value="Genomic_DNA"/>
</dbReference>
<sequence>MSAYDIVRKGKLVLKGESEKSRKRKHKKDKKEKSEKEEKEKIAVDEDAVEHGGWWRCTKLTEITGSIVIEFQERQYVKSVDDGTFILGVKHDKGDPPAFDEEFTAFIVNDSKIYIKSGYGKYLKIDTNNVIVGRSEAAGTLECFEPVWDDGKMALQAANGCFLSIDPEDDQLVAIHKKVTSSGDGVCIIRSNAYRGEIISKSAPIEEKVEDLDQIEKDYVKRFQKFQDKKMRICTEDKDGLKMARDTGKLHEGLLDRRSKMKSDRYCK</sequence>
<feature type="compositionally biased region" description="Basic and acidic residues" evidence="4">
    <location>
        <begin position="31"/>
        <end position="40"/>
    </location>
</feature>
<dbReference type="OrthoDB" id="5539371at2759"/>